<proteinExistence type="predicted"/>
<evidence type="ECO:0000313" key="9">
    <source>
        <dbReference type="EnsemblProtists" id="Phyra87388"/>
    </source>
</evidence>
<keyword evidence="4" id="KW-0970">Cilium biogenesis/degradation</keyword>
<dbReference type="VEuPathDB" id="FungiDB:KRP23_419"/>
<evidence type="ECO:0000256" key="4">
    <source>
        <dbReference type="ARBA" id="ARBA00022794"/>
    </source>
</evidence>
<dbReference type="PANTHER" id="PTHR18879">
    <property type="entry name" value="CENTROSOMAL PROTEIN OF 290 KDA"/>
    <property type="match status" value="1"/>
</dbReference>
<dbReference type="GO" id="GO:0030030">
    <property type="term" value="P:cell projection organization"/>
    <property type="evidence" value="ECO:0007669"/>
    <property type="project" value="UniProtKB-KW"/>
</dbReference>
<evidence type="ECO:0000256" key="7">
    <source>
        <dbReference type="ARBA" id="ARBA00023273"/>
    </source>
</evidence>
<reference evidence="10" key="1">
    <citation type="journal article" date="2006" name="Science">
        <title>Phytophthora genome sequences uncover evolutionary origins and mechanisms of pathogenesis.</title>
        <authorList>
            <person name="Tyler B.M."/>
            <person name="Tripathy S."/>
            <person name="Zhang X."/>
            <person name="Dehal P."/>
            <person name="Jiang R.H."/>
            <person name="Aerts A."/>
            <person name="Arredondo F.D."/>
            <person name="Baxter L."/>
            <person name="Bensasson D."/>
            <person name="Beynon J.L."/>
            <person name="Chapman J."/>
            <person name="Damasceno C.M."/>
            <person name="Dorrance A.E."/>
            <person name="Dou D."/>
            <person name="Dickerman A.W."/>
            <person name="Dubchak I.L."/>
            <person name="Garbelotto M."/>
            <person name="Gijzen M."/>
            <person name="Gordon S.G."/>
            <person name="Govers F."/>
            <person name="Grunwald N.J."/>
            <person name="Huang W."/>
            <person name="Ivors K.L."/>
            <person name="Jones R.W."/>
            <person name="Kamoun S."/>
            <person name="Krampis K."/>
            <person name="Lamour K.H."/>
            <person name="Lee M.K."/>
            <person name="McDonald W.H."/>
            <person name="Medina M."/>
            <person name="Meijer H.J."/>
            <person name="Nordberg E.K."/>
            <person name="Maclean D.J."/>
            <person name="Ospina-Giraldo M.D."/>
            <person name="Morris P.F."/>
            <person name="Phuntumart V."/>
            <person name="Putnam N.H."/>
            <person name="Rash S."/>
            <person name="Rose J.K."/>
            <person name="Sakihama Y."/>
            <person name="Salamov A.A."/>
            <person name="Savidor A."/>
            <person name="Scheuring C.F."/>
            <person name="Smith B.M."/>
            <person name="Sobral B.W."/>
            <person name="Terry A."/>
            <person name="Torto-Alalibo T.A."/>
            <person name="Win J."/>
            <person name="Xu Z."/>
            <person name="Zhang H."/>
            <person name="Grigoriev I.V."/>
            <person name="Rokhsar D.S."/>
            <person name="Boore J.L."/>
        </authorList>
    </citation>
    <scope>NUCLEOTIDE SEQUENCE [LARGE SCALE GENOMIC DNA]</scope>
    <source>
        <strain evidence="10">Pr102</strain>
    </source>
</reference>
<dbReference type="PANTHER" id="PTHR18879:SF20">
    <property type="entry name" value="CENTROSOMAL PROTEIN OF 290 KDA"/>
    <property type="match status" value="1"/>
</dbReference>
<evidence type="ECO:0000313" key="10">
    <source>
        <dbReference type="Proteomes" id="UP000005238"/>
    </source>
</evidence>
<name>H3H968_PHYRM</name>
<dbReference type="HOGENOM" id="CLU_1206861_0_0_1"/>
<protein>
    <submittedName>
        <fullName evidence="9">Uncharacterized protein</fullName>
    </submittedName>
</protein>
<feature type="coiled-coil region" evidence="8">
    <location>
        <begin position="21"/>
        <end position="116"/>
    </location>
</feature>
<dbReference type="Proteomes" id="UP000005238">
    <property type="component" value="Unassembled WGS sequence"/>
</dbReference>
<dbReference type="InParanoid" id="H3H968"/>
<evidence type="ECO:0000256" key="8">
    <source>
        <dbReference type="SAM" id="Coils"/>
    </source>
</evidence>
<dbReference type="AlphaFoldDB" id="H3H968"/>
<accession>H3H968</accession>
<evidence type="ECO:0000256" key="3">
    <source>
        <dbReference type="ARBA" id="ARBA00022490"/>
    </source>
</evidence>
<dbReference type="eggNOG" id="ENOG502RNWW">
    <property type="taxonomic scope" value="Eukaryota"/>
</dbReference>
<evidence type="ECO:0000256" key="2">
    <source>
        <dbReference type="ARBA" id="ARBA00004300"/>
    </source>
</evidence>
<sequence>MQIKTTYQQFLVQYDLVTETQQQTLLKNQRLELEMEKKAQELSTVREKSSDKVQILENAIGQVKERDWTARNTKWEAFRKRLDSLEDEILVEQQRRKQLEKDLEDKQTQLPLLELKQQRGNQSEVGRLKSRVDALETRERLLMGQLEAATKASGPREKETRLQTELREAKTLNEDLLRQLETIQARVSELLRLNGALESGKRELRCEYEDLELELQYASSGLTDGEARAR</sequence>
<dbReference type="EMBL" id="DS567794">
    <property type="status" value="NOT_ANNOTATED_CDS"/>
    <property type="molecule type" value="Genomic_DNA"/>
</dbReference>
<organism evidence="9 10">
    <name type="scientific">Phytophthora ramorum</name>
    <name type="common">Sudden oak death agent</name>
    <dbReference type="NCBI Taxonomy" id="164328"/>
    <lineage>
        <taxon>Eukaryota</taxon>
        <taxon>Sar</taxon>
        <taxon>Stramenopiles</taxon>
        <taxon>Oomycota</taxon>
        <taxon>Peronosporomycetes</taxon>
        <taxon>Peronosporales</taxon>
        <taxon>Peronosporaceae</taxon>
        <taxon>Phytophthora</taxon>
    </lineage>
</organism>
<evidence type="ECO:0000256" key="1">
    <source>
        <dbReference type="ARBA" id="ARBA00004120"/>
    </source>
</evidence>
<reference evidence="9" key="2">
    <citation type="submission" date="2015-06" db="UniProtKB">
        <authorList>
            <consortium name="EnsemblProtists"/>
        </authorList>
    </citation>
    <scope>IDENTIFICATION</scope>
    <source>
        <strain evidence="9">Pr102</strain>
    </source>
</reference>
<dbReference type="InterPro" id="IPR026201">
    <property type="entry name" value="Cep290"/>
</dbReference>
<keyword evidence="6" id="KW-0206">Cytoskeleton</keyword>
<dbReference type="STRING" id="164328.H3H968"/>
<comment type="subcellular location">
    <subcellularLocation>
        <location evidence="1">Cytoplasm</location>
        <location evidence="1">Cytoskeleton</location>
        <location evidence="1">Cilium basal body</location>
    </subcellularLocation>
    <subcellularLocation>
        <location evidence="2">Cytoplasm</location>
        <location evidence="2">Cytoskeleton</location>
        <location evidence="2">Microtubule organizing center</location>
        <location evidence="2">Centrosome</location>
    </subcellularLocation>
</comment>
<evidence type="ECO:0000256" key="5">
    <source>
        <dbReference type="ARBA" id="ARBA00023054"/>
    </source>
</evidence>
<keyword evidence="7" id="KW-0966">Cell projection</keyword>
<keyword evidence="10" id="KW-1185">Reference proteome</keyword>
<keyword evidence="3" id="KW-0963">Cytoplasm</keyword>
<feature type="coiled-coil region" evidence="8">
    <location>
        <begin position="159"/>
        <end position="214"/>
    </location>
</feature>
<evidence type="ECO:0000256" key="6">
    <source>
        <dbReference type="ARBA" id="ARBA00023212"/>
    </source>
</evidence>
<dbReference type="EnsemblProtists" id="Phyra87388">
    <property type="protein sequence ID" value="Phyra87388"/>
    <property type="gene ID" value="Phyra87388"/>
</dbReference>
<keyword evidence="5 8" id="KW-0175">Coiled coil</keyword>
<dbReference type="GO" id="GO:0005813">
    <property type="term" value="C:centrosome"/>
    <property type="evidence" value="ECO:0007669"/>
    <property type="project" value="UniProtKB-SubCell"/>
</dbReference>